<reference evidence="3" key="2">
    <citation type="submission" date="2024-04" db="EMBL/GenBank/DDBJ databases">
        <authorList>
            <person name="Chen Y."/>
            <person name="Shah S."/>
            <person name="Dougan E. K."/>
            <person name="Thang M."/>
            <person name="Chan C."/>
        </authorList>
    </citation>
    <scope>NUCLEOTIDE SEQUENCE [LARGE SCALE GENOMIC DNA]</scope>
</reference>
<feature type="compositionally biased region" description="Polar residues" evidence="1">
    <location>
        <begin position="231"/>
        <end position="240"/>
    </location>
</feature>
<proteinExistence type="predicted"/>
<evidence type="ECO:0000313" key="2">
    <source>
        <dbReference type="EMBL" id="CAI4002778.1"/>
    </source>
</evidence>
<feature type="compositionally biased region" description="Low complexity" evidence="1">
    <location>
        <begin position="508"/>
        <end position="547"/>
    </location>
</feature>
<dbReference type="EMBL" id="CAMXCT030003157">
    <property type="protein sequence ID" value="CAL4790090.1"/>
    <property type="molecule type" value="Genomic_DNA"/>
</dbReference>
<dbReference type="Proteomes" id="UP001152797">
    <property type="component" value="Unassembled WGS sequence"/>
</dbReference>
<feature type="region of interest" description="Disordered" evidence="1">
    <location>
        <begin position="474"/>
        <end position="630"/>
    </location>
</feature>
<organism evidence="2">
    <name type="scientific">Cladocopium goreaui</name>
    <dbReference type="NCBI Taxonomy" id="2562237"/>
    <lineage>
        <taxon>Eukaryota</taxon>
        <taxon>Sar</taxon>
        <taxon>Alveolata</taxon>
        <taxon>Dinophyceae</taxon>
        <taxon>Suessiales</taxon>
        <taxon>Symbiodiniaceae</taxon>
        <taxon>Cladocopium</taxon>
    </lineage>
</organism>
<evidence type="ECO:0000313" key="3">
    <source>
        <dbReference type="EMBL" id="CAL1156153.1"/>
    </source>
</evidence>
<feature type="region of interest" description="Disordered" evidence="1">
    <location>
        <begin position="363"/>
        <end position="430"/>
    </location>
</feature>
<name>A0A9P1D311_9DINO</name>
<gene>
    <name evidence="2" type="ORF">C1SCF055_LOCUS28703</name>
</gene>
<dbReference type="EMBL" id="CAMXCT010003157">
    <property type="protein sequence ID" value="CAI4002778.1"/>
    <property type="molecule type" value="Genomic_DNA"/>
</dbReference>
<evidence type="ECO:0000313" key="4">
    <source>
        <dbReference type="Proteomes" id="UP001152797"/>
    </source>
</evidence>
<evidence type="ECO:0000256" key="1">
    <source>
        <dbReference type="SAM" id="MobiDB-lite"/>
    </source>
</evidence>
<feature type="compositionally biased region" description="Low complexity" evidence="1">
    <location>
        <begin position="399"/>
        <end position="413"/>
    </location>
</feature>
<feature type="compositionally biased region" description="Gly residues" evidence="1">
    <location>
        <begin position="612"/>
        <end position="625"/>
    </location>
</feature>
<dbReference type="AlphaFoldDB" id="A0A9P1D311"/>
<accession>A0A9P1D311</accession>
<feature type="region of interest" description="Disordered" evidence="1">
    <location>
        <begin position="228"/>
        <end position="247"/>
    </location>
</feature>
<reference evidence="2" key="1">
    <citation type="submission" date="2022-10" db="EMBL/GenBank/DDBJ databases">
        <authorList>
            <person name="Chen Y."/>
            <person name="Dougan E. K."/>
            <person name="Chan C."/>
            <person name="Rhodes N."/>
            <person name="Thang M."/>
        </authorList>
    </citation>
    <scope>NUCLEOTIDE SEQUENCE</scope>
</reference>
<dbReference type="OrthoDB" id="482670at2759"/>
<sequence>MVAVEKQLEASQCFLRGVRALASYEDIEQKQLRGLLIALGKSKELSTTQAASLVEAIDARLWSESSVEELQRQVAAKTSQVEGEGERRRMQDFSHIIHFLPQELATMILEGKGTADAVLRALCLHAGLLSLRVPSEYTIATFVTLANWKQFCDGMTDKEKYVLLQRQKHFVRKCLSAMDDVTNPLLALPVEFGQLPAHLRDAAFGGSLPVNMAETGVAMMQAARTMPMRGTNRSLSSAASTGRAKEDMTADWTTRAITAAVQGAVAASHSLLAHGGAAATASSATTGLPSAAMEVRPPPLLALTNAPHAEMAAKELMPDVGTLAGRAAAAQVSSQDGDEGAQHLRDVESQLAALRAVAPKATAKGKAKSLCKRPATKASLRKRPAAAMAPKGYSDRKASAAAKGKSSGKTSTGCPMSAKAKAKRTDPKAATVTLSRQARRQAILAVVPKKVQLQFQNGHPRRSALGCTPVGAEDAMADEKDDDKESYSYVSEEEEEVVEPAAEPAPPRAASRPPRADATAEGESAAAPRARSAPPGCAAKSAAAKSAPAKRRTRSEDSRGPSPVMPPPLRAERREGSPRRGTAPTRPMRSLPPAALDEPLPDADERRRPPGESGGKGGKGKGPSGYGRRYQSCPHCWHDVAVTPRGSGLSQHCMWWNGAPMKSRVVANMSGSRLVTKK</sequence>
<comment type="caution">
    <text evidence="2">The sequence shown here is derived from an EMBL/GenBank/DDBJ whole genome shotgun (WGS) entry which is preliminary data.</text>
</comment>
<dbReference type="EMBL" id="CAMXCT020003157">
    <property type="protein sequence ID" value="CAL1156153.1"/>
    <property type="molecule type" value="Genomic_DNA"/>
</dbReference>
<keyword evidence="4" id="KW-1185">Reference proteome</keyword>
<protein>
    <submittedName>
        <fullName evidence="2">Uncharacterized protein</fullName>
    </submittedName>
</protein>
<feature type="compositionally biased region" description="Acidic residues" evidence="1">
    <location>
        <begin position="475"/>
        <end position="484"/>
    </location>
</feature>
<feature type="compositionally biased region" description="Basic residues" evidence="1">
    <location>
        <begin position="363"/>
        <end position="384"/>
    </location>
</feature>